<dbReference type="AlphaFoldDB" id="A0A497EX96"/>
<protein>
    <submittedName>
        <fullName evidence="1">Uncharacterized protein</fullName>
    </submittedName>
</protein>
<gene>
    <name evidence="1" type="ORF">DRJ33_05510</name>
</gene>
<organism evidence="1 2">
    <name type="scientific">Thermoproteota archaeon</name>
    <dbReference type="NCBI Taxonomy" id="2056631"/>
    <lineage>
        <taxon>Archaea</taxon>
        <taxon>Thermoproteota</taxon>
    </lineage>
</organism>
<dbReference type="EMBL" id="QMQX01000095">
    <property type="protein sequence ID" value="RLE51621.1"/>
    <property type="molecule type" value="Genomic_DNA"/>
</dbReference>
<comment type="caution">
    <text evidence="1">The sequence shown here is derived from an EMBL/GenBank/DDBJ whole genome shotgun (WGS) entry which is preliminary data.</text>
</comment>
<evidence type="ECO:0000313" key="1">
    <source>
        <dbReference type="EMBL" id="RLE51621.1"/>
    </source>
</evidence>
<sequence length="308" mass="34994">DKAAEEVILVLNDEGLNYLLNNCFDKINELNYNGVGVMVLTRVTKKSMDQVRRLADVCRVRHVNYMPVNNVCLVDNQEFLIFRLEEEILGEGSKLIGMYSSEPEVLEALHFIVRAEWGASRDATYVLSLLERGLLPEEVLSYDASKFLNSALSFQVVSSLVNTLGKPEAYLLLKDIGKKLLQTISDRLSVALLREGLQDALKVISSLILFYDGVPAKMAYNEKTGILTCEFTNLVSSQYRLAAEKGLDVFPSIWGLVLLGLLDYYELDISRADAVFHPDENKWVIQYRLHRKRLPLTEEEEERLTLQL</sequence>
<feature type="non-terminal residue" evidence="1">
    <location>
        <position position="1"/>
    </location>
</feature>
<accession>A0A497EX96</accession>
<dbReference type="Proteomes" id="UP000272051">
    <property type="component" value="Unassembled WGS sequence"/>
</dbReference>
<evidence type="ECO:0000313" key="2">
    <source>
        <dbReference type="Proteomes" id="UP000272051"/>
    </source>
</evidence>
<name>A0A497EX96_9CREN</name>
<reference evidence="1 2" key="1">
    <citation type="submission" date="2018-06" db="EMBL/GenBank/DDBJ databases">
        <title>Extensive metabolic versatility and redundancy in microbially diverse, dynamic hydrothermal sediments.</title>
        <authorList>
            <person name="Dombrowski N."/>
            <person name="Teske A."/>
            <person name="Baker B.J."/>
        </authorList>
    </citation>
    <scope>NUCLEOTIDE SEQUENCE [LARGE SCALE GENOMIC DNA]</scope>
    <source>
        <strain evidence="1">B34_G17</strain>
    </source>
</reference>
<proteinExistence type="predicted"/>